<evidence type="ECO:0000256" key="2">
    <source>
        <dbReference type="ARBA" id="ARBA00022629"/>
    </source>
</evidence>
<evidence type="ECO:0000313" key="7">
    <source>
        <dbReference type="EMBL" id="RFA17126.1"/>
    </source>
</evidence>
<evidence type="ECO:0000313" key="8">
    <source>
        <dbReference type="Proteomes" id="UP000256541"/>
    </source>
</evidence>
<dbReference type="SUPFAM" id="SSF53067">
    <property type="entry name" value="Actin-like ATPase domain"/>
    <property type="match status" value="2"/>
</dbReference>
<keyword evidence="2" id="KW-0119">Carbohydrate metabolism</keyword>
<evidence type="ECO:0000256" key="4">
    <source>
        <dbReference type="ARBA" id="ARBA00022777"/>
    </source>
</evidence>
<dbReference type="GO" id="GO:0042732">
    <property type="term" value="P:D-xylose metabolic process"/>
    <property type="evidence" value="ECO:0007669"/>
    <property type="project" value="UniProtKB-KW"/>
</dbReference>
<dbReference type="Pfam" id="PF02782">
    <property type="entry name" value="FGGY_C"/>
    <property type="match status" value="1"/>
</dbReference>
<keyword evidence="3" id="KW-0808">Transferase</keyword>
<gene>
    <name evidence="7" type="ORF">B7R22_00875</name>
</gene>
<comment type="caution">
    <text evidence="7">The sequence shown here is derived from an EMBL/GenBank/DDBJ whole genome shotgun (WGS) entry which is preliminary data.</text>
</comment>
<accession>A0A3E0W4H8</accession>
<dbReference type="Proteomes" id="UP000256541">
    <property type="component" value="Unassembled WGS sequence"/>
</dbReference>
<name>A0A3E0W4H8_9MICO</name>
<dbReference type="EMBL" id="NBXB01000004">
    <property type="protein sequence ID" value="RFA17126.1"/>
    <property type="molecule type" value="Genomic_DNA"/>
</dbReference>
<dbReference type="AlphaFoldDB" id="A0A3E0W4H8"/>
<proteinExistence type="inferred from homology"/>
<comment type="similarity">
    <text evidence="1">Belongs to the FGGY kinase family.</text>
</comment>
<evidence type="ECO:0000256" key="3">
    <source>
        <dbReference type="ARBA" id="ARBA00022679"/>
    </source>
</evidence>
<dbReference type="PANTHER" id="PTHR43095:SF5">
    <property type="entry name" value="XYLULOSE KINASE"/>
    <property type="match status" value="1"/>
</dbReference>
<keyword evidence="2" id="KW-0859">Xylose metabolism</keyword>
<evidence type="ECO:0000256" key="1">
    <source>
        <dbReference type="ARBA" id="ARBA00009156"/>
    </source>
</evidence>
<dbReference type="InterPro" id="IPR018485">
    <property type="entry name" value="FGGY_C"/>
</dbReference>
<feature type="compositionally biased region" description="Low complexity" evidence="5">
    <location>
        <begin position="278"/>
        <end position="289"/>
    </location>
</feature>
<protein>
    <recommendedName>
        <fullName evidence="6">Carbohydrate kinase FGGY C-terminal domain-containing protein</fullName>
    </recommendedName>
</protein>
<evidence type="ECO:0000256" key="5">
    <source>
        <dbReference type="SAM" id="MobiDB-lite"/>
    </source>
</evidence>
<organism evidence="7 8">
    <name type="scientific">Subtercola boreus</name>
    <dbReference type="NCBI Taxonomy" id="120213"/>
    <lineage>
        <taxon>Bacteria</taxon>
        <taxon>Bacillati</taxon>
        <taxon>Actinomycetota</taxon>
        <taxon>Actinomycetes</taxon>
        <taxon>Micrococcales</taxon>
        <taxon>Microbacteriaceae</taxon>
        <taxon>Subtercola</taxon>
    </lineage>
</organism>
<evidence type="ECO:0000259" key="6">
    <source>
        <dbReference type="Pfam" id="PF02782"/>
    </source>
</evidence>
<feature type="compositionally biased region" description="Gly residues" evidence="5">
    <location>
        <begin position="290"/>
        <end position="305"/>
    </location>
</feature>
<feature type="domain" description="Carbohydrate kinase FGGY C-terminal" evidence="6">
    <location>
        <begin position="196"/>
        <end position="340"/>
    </location>
</feature>
<sequence>MRPAAALGLSTVWVLRGEAPSAPTAAQLAEPDIAVWTLDWLRPRAAPRALRRKDANCSKARIHEQFGALRVRTAPVARGGGVVSVVLRIDLATVDARAQAAVTAALAPRASDIADLSTAGTSGTVVPTDLRGRPVGNALPYNDPRGSDELTALTAAGLGVRPSGALVRAAWMHAHAPAPCYLFTPGVVAAALAGTVLGVSPVVAYPLVGLGERFPMVDAAFGGFSVDLSGVPDTGADPVVRFRSVLEGVAFVVGFGIERLRALAGPDGFGAGDSGHLGADSGRAGSASGISGGGSGHQHLGGGTSGSAVWNRIRASALGQPVVVPTNRSSAIGAAMLAAAGLPGETFQGVIDRLASPGRYVDPDPTLVAALEDRYAVFTETPGQLLGARAVA</sequence>
<dbReference type="InterPro" id="IPR043129">
    <property type="entry name" value="ATPase_NBD"/>
</dbReference>
<keyword evidence="4" id="KW-0418">Kinase</keyword>
<dbReference type="GO" id="GO:0016301">
    <property type="term" value="F:kinase activity"/>
    <property type="evidence" value="ECO:0007669"/>
    <property type="project" value="UniProtKB-KW"/>
</dbReference>
<reference evidence="7 8" key="1">
    <citation type="submission" date="2017-04" db="EMBL/GenBank/DDBJ databases">
        <title>Comparative genome analysis of Subtercola boreus.</title>
        <authorList>
            <person name="Cho Y.-J."/>
            <person name="Cho A."/>
            <person name="Kim O.-S."/>
            <person name="Lee J.-I."/>
        </authorList>
    </citation>
    <scope>NUCLEOTIDE SEQUENCE [LARGE SCALE GENOMIC DNA]</scope>
    <source>
        <strain evidence="7 8">P27479</strain>
    </source>
</reference>
<feature type="region of interest" description="Disordered" evidence="5">
    <location>
        <begin position="274"/>
        <end position="305"/>
    </location>
</feature>
<dbReference type="PANTHER" id="PTHR43095">
    <property type="entry name" value="SUGAR KINASE"/>
    <property type="match status" value="1"/>
</dbReference>
<dbReference type="InterPro" id="IPR050406">
    <property type="entry name" value="FGGY_Carb_Kinase"/>
</dbReference>
<dbReference type="Gene3D" id="3.30.420.40">
    <property type="match status" value="1"/>
</dbReference>